<dbReference type="EMBL" id="KE164733">
    <property type="protein sequence ID" value="EPQ19774.1"/>
    <property type="molecule type" value="Genomic_DNA"/>
</dbReference>
<keyword evidence="1" id="KW-1015">Disulfide bond</keyword>
<dbReference type="Gene3D" id="2.60.40.10">
    <property type="entry name" value="Immunoglobulins"/>
    <property type="match status" value="1"/>
</dbReference>
<dbReference type="eggNOG" id="ENOG502S1XD">
    <property type="taxonomic scope" value="Eukaryota"/>
</dbReference>
<accession>S7NPT2</accession>
<gene>
    <name evidence="4" type="ORF">D623_10000619</name>
</gene>
<name>S7NPT2_MYOBR</name>
<evidence type="ECO:0000259" key="3">
    <source>
        <dbReference type="Pfam" id="PF07686"/>
    </source>
</evidence>
<organism evidence="4 5">
    <name type="scientific">Myotis brandtii</name>
    <name type="common">Brandt's bat</name>
    <dbReference type="NCBI Taxonomy" id="109478"/>
    <lineage>
        <taxon>Eukaryota</taxon>
        <taxon>Metazoa</taxon>
        <taxon>Chordata</taxon>
        <taxon>Craniata</taxon>
        <taxon>Vertebrata</taxon>
        <taxon>Euteleostomi</taxon>
        <taxon>Mammalia</taxon>
        <taxon>Eutheria</taxon>
        <taxon>Laurasiatheria</taxon>
        <taxon>Chiroptera</taxon>
        <taxon>Yangochiroptera</taxon>
        <taxon>Vespertilionidae</taxon>
        <taxon>Myotis</taxon>
    </lineage>
</organism>
<keyword evidence="2" id="KW-0325">Glycoprotein</keyword>
<sequence>MDFSIHISNITPADTGTYYCVKFRRGASQDTEFKSGAGTQLTVSGEYRGHPLSLMCDKSVRSTSISEQQLSVRCGGGCL</sequence>
<dbReference type="SUPFAM" id="SSF48726">
    <property type="entry name" value="Immunoglobulin"/>
    <property type="match status" value="1"/>
</dbReference>
<keyword evidence="5" id="KW-1185">Reference proteome</keyword>
<proteinExistence type="predicted"/>
<dbReference type="InterPro" id="IPR013783">
    <property type="entry name" value="Ig-like_fold"/>
</dbReference>
<dbReference type="Pfam" id="PF07686">
    <property type="entry name" value="V-set"/>
    <property type="match status" value="1"/>
</dbReference>
<evidence type="ECO:0000256" key="2">
    <source>
        <dbReference type="ARBA" id="ARBA00023180"/>
    </source>
</evidence>
<reference evidence="4 5" key="1">
    <citation type="journal article" date="2013" name="Nat. Commun.">
        <title>Genome analysis reveals insights into physiology and longevity of the Brandt's bat Myotis brandtii.</title>
        <authorList>
            <person name="Seim I."/>
            <person name="Fang X."/>
            <person name="Xiong Z."/>
            <person name="Lobanov A.V."/>
            <person name="Huang Z."/>
            <person name="Ma S."/>
            <person name="Feng Y."/>
            <person name="Turanov A.A."/>
            <person name="Zhu Y."/>
            <person name="Lenz T.L."/>
            <person name="Gerashchenko M.V."/>
            <person name="Fan D."/>
            <person name="Hee Yim S."/>
            <person name="Yao X."/>
            <person name="Jordan D."/>
            <person name="Xiong Y."/>
            <person name="Ma Y."/>
            <person name="Lyapunov A.N."/>
            <person name="Chen G."/>
            <person name="Kulakova O.I."/>
            <person name="Sun Y."/>
            <person name="Lee S.G."/>
            <person name="Bronson R.T."/>
            <person name="Moskalev A.A."/>
            <person name="Sunyaev S.R."/>
            <person name="Zhang G."/>
            <person name="Krogh A."/>
            <person name="Wang J."/>
            <person name="Gladyshev V.N."/>
        </authorList>
    </citation>
    <scope>NUCLEOTIDE SEQUENCE [LARGE SCALE GENOMIC DNA]</scope>
</reference>
<protein>
    <submittedName>
        <fullName evidence="4">Signal-regulatory protein beta-1</fullName>
    </submittedName>
</protein>
<dbReference type="AlphaFoldDB" id="S7NPT2"/>
<evidence type="ECO:0000313" key="4">
    <source>
        <dbReference type="EMBL" id="EPQ19774.1"/>
    </source>
</evidence>
<dbReference type="InterPro" id="IPR013106">
    <property type="entry name" value="Ig_V-set"/>
</dbReference>
<feature type="domain" description="Immunoglobulin V-set" evidence="3">
    <location>
        <begin position="2"/>
        <end position="43"/>
    </location>
</feature>
<evidence type="ECO:0000256" key="1">
    <source>
        <dbReference type="ARBA" id="ARBA00023157"/>
    </source>
</evidence>
<dbReference type="InterPro" id="IPR051755">
    <property type="entry name" value="Ig-like_CS_Receptor"/>
</dbReference>
<dbReference type="PANTHER" id="PTHR19971">
    <property type="entry name" value="SIGNAL-REGULATORY PROTEIN BETA"/>
    <property type="match status" value="1"/>
</dbReference>
<dbReference type="InterPro" id="IPR036179">
    <property type="entry name" value="Ig-like_dom_sf"/>
</dbReference>
<evidence type="ECO:0000313" key="5">
    <source>
        <dbReference type="Proteomes" id="UP000052978"/>
    </source>
</evidence>
<dbReference type="Proteomes" id="UP000052978">
    <property type="component" value="Unassembled WGS sequence"/>
</dbReference>